<sequence>MANSDELLLRRQRVLGRNSPLFYETPLHLVRGEGAWVYDADGRAYLDVYNNVPCVGHCNPRVVEAISRQAATLNLHTRYLDENLVRYAEQLTARFDAPLDAVTLTCSGTEANELALRVARAISGGYGIIVSDNSYHGNSTILAGLASSFPGGEAFPAFARAVRVPDPAHDRQGRSDAELAAAFAAQVQDAVDSLAADGIRVAALLIDSFFANEGLPDRVPGYVEQAVEIVRRAGGLYICDEVQSGFARTGDAMWGHQLTGVTPDIVTLGKPMGNGFPLAGLVTRREWIERFGQTSRYFNTFAGNPVAAAAGMAVLDEIDRLDLLRNSRETGAHVRAGLERLAQKHPLIANVRGRGLFFGVEFIRADGTPAAEETTRVVNRMRENGVLLSRIGRRGNMLKMRPPLVFSSADADHLLSALDTVLGGL</sequence>
<evidence type="ECO:0000256" key="2">
    <source>
        <dbReference type="ARBA" id="ARBA00008954"/>
    </source>
</evidence>
<dbReference type="Gene3D" id="3.90.1150.10">
    <property type="entry name" value="Aspartate Aminotransferase, domain 1"/>
    <property type="match status" value="1"/>
</dbReference>
<gene>
    <name evidence="5" type="ORF">GGQ98_000677</name>
</gene>
<keyword evidence="6" id="KW-1185">Reference proteome</keyword>
<organism evidence="5 6">
    <name type="scientific">Sphingosinicella soli</name>
    <dbReference type="NCBI Taxonomy" id="333708"/>
    <lineage>
        <taxon>Bacteria</taxon>
        <taxon>Pseudomonadati</taxon>
        <taxon>Pseudomonadota</taxon>
        <taxon>Alphaproteobacteria</taxon>
        <taxon>Sphingomonadales</taxon>
        <taxon>Sphingosinicellaceae</taxon>
        <taxon>Sphingosinicella</taxon>
    </lineage>
</organism>
<dbReference type="InterPro" id="IPR015421">
    <property type="entry name" value="PyrdxlP-dep_Trfase_major"/>
</dbReference>
<dbReference type="GO" id="GO:0030170">
    <property type="term" value="F:pyridoxal phosphate binding"/>
    <property type="evidence" value="ECO:0007669"/>
    <property type="project" value="InterPro"/>
</dbReference>
<name>A0A7W7F565_9SPHN</name>
<dbReference type="GO" id="GO:0008483">
    <property type="term" value="F:transaminase activity"/>
    <property type="evidence" value="ECO:0007669"/>
    <property type="project" value="UniProtKB-KW"/>
</dbReference>
<proteinExistence type="inferred from homology"/>
<dbReference type="EMBL" id="JACHNZ010000005">
    <property type="protein sequence ID" value="MBB4631070.1"/>
    <property type="molecule type" value="Genomic_DNA"/>
</dbReference>
<dbReference type="Proteomes" id="UP000566324">
    <property type="component" value="Unassembled WGS sequence"/>
</dbReference>
<dbReference type="InterPro" id="IPR005814">
    <property type="entry name" value="Aminotrans_3"/>
</dbReference>
<comment type="caution">
    <text evidence="5">The sequence shown here is derived from an EMBL/GenBank/DDBJ whole genome shotgun (WGS) entry which is preliminary data.</text>
</comment>
<dbReference type="PIRSF" id="PIRSF000521">
    <property type="entry name" value="Transaminase_4ab_Lys_Orn"/>
    <property type="match status" value="1"/>
</dbReference>
<dbReference type="InterPro" id="IPR015424">
    <property type="entry name" value="PyrdxlP-dep_Trfase"/>
</dbReference>
<dbReference type="CDD" id="cd00610">
    <property type="entry name" value="OAT_like"/>
    <property type="match status" value="1"/>
</dbReference>
<keyword evidence="5" id="KW-0032">Aminotransferase</keyword>
<evidence type="ECO:0000313" key="5">
    <source>
        <dbReference type="EMBL" id="MBB4631070.1"/>
    </source>
</evidence>
<dbReference type="Pfam" id="PF00202">
    <property type="entry name" value="Aminotran_3"/>
    <property type="match status" value="1"/>
</dbReference>
<dbReference type="SUPFAM" id="SSF53383">
    <property type="entry name" value="PLP-dependent transferases"/>
    <property type="match status" value="1"/>
</dbReference>
<protein>
    <submittedName>
        <fullName evidence="5">4-aminobutyrate aminotransferase-like enzyme</fullName>
    </submittedName>
</protein>
<evidence type="ECO:0000256" key="3">
    <source>
        <dbReference type="ARBA" id="ARBA00022898"/>
    </source>
</evidence>
<keyword evidence="3 4" id="KW-0663">Pyridoxal phosphate</keyword>
<evidence type="ECO:0000256" key="4">
    <source>
        <dbReference type="RuleBase" id="RU003560"/>
    </source>
</evidence>
<comment type="cofactor">
    <cofactor evidence="1">
        <name>pyridoxal 5'-phosphate</name>
        <dbReference type="ChEBI" id="CHEBI:597326"/>
    </cofactor>
</comment>
<comment type="similarity">
    <text evidence="2 4">Belongs to the class-III pyridoxal-phosphate-dependent aminotransferase family.</text>
</comment>
<keyword evidence="5" id="KW-0808">Transferase</keyword>
<accession>A0A7W7F565</accession>
<dbReference type="RefSeq" id="WP_184065113.1">
    <property type="nucleotide sequence ID" value="NZ_JACHNZ010000005.1"/>
</dbReference>
<dbReference type="PROSITE" id="PS00600">
    <property type="entry name" value="AA_TRANSFER_CLASS_3"/>
    <property type="match status" value="1"/>
</dbReference>
<evidence type="ECO:0000313" key="6">
    <source>
        <dbReference type="Proteomes" id="UP000566324"/>
    </source>
</evidence>
<dbReference type="InterPro" id="IPR015422">
    <property type="entry name" value="PyrdxlP-dep_Trfase_small"/>
</dbReference>
<dbReference type="AlphaFoldDB" id="A0A7W7F565"/>
<reference evidence="5 6" key="1">
    <citation type="submission" date="2020-08" db="EMBL/GenBank/DDBJ databases">
        <title>Genomic Encyclopedia of Type Strains, Phase IV (KMG-IV): sequencing the most valuable type-strain genomes for metagenomic binning, comparative biology and taxonomic classification.</title>
        <authorList>
            <person name="Goeker M."/>
        </authorList>
    </citation>
    <scope>NUCLEOTIDE SEQUENCE [LARGE SCALE GENOMIC DNA]</scope>
    <source>
        <strain evidence="5 6">DSM 17328</strain>
    </source>
</reference>
<dbReference type="PANTHER" id="PTHR45688">
    <property type="match status" value="1"/>
</dbReference>
<dbReference type="PANTHER" id="PTHR45688:SF13">
    <property type="entry name" value="ALANINE--GLYOXYLATE AMINOTRANSFERASE 2-LIKE"/>
    <property type="match status" value="1"/>
</dbReference>
<evidence type="ECO:0000256" key="1">
    <source>
        <dbReference type="ARBA" id="ARBA00001933"/>
    </source>
</evidence>
<dbReference type="InterPro" id="IPR049704">
    <property type="entry name" value="Aminotrans_3_PPA_site"/>
</dbReference>
<dbReference type="Gene3D" id="3.40.640.10">
    <property type="entry name" value="Type I PLP-dependent aspartate aminotransferase-like (Major domain)"/>
    <property type="match status" value="1"/>
</dbReference>